<gene>
    <name evidence="1" type="ORF">PMG25_03715</name>
</gene>
<dbReference type="InterPro" id="IPR027417">
    <property type="entry name" value="P-loop_NTPase"/>
</dbReference>
<dbReference type="Pfam" id="PF13412">
    <property type="entry name" value="HTH_24"/>
    <property type="match status" value="1"/>
</dbReference>
<sequence>MPTPLDNLSPEERKDWRELEQRLQQAGGTLTEVSQRELAEEFHVSPATLKRRLEKFKDEGLIDVEVEGKGRYSKTTITLSGYQPPYQALNERPMSPLVGVLPLNSLFRLEREADRACQQAFQIPRTSRIFLRLKGIRHSGKSTSLAGLREWLEREQGHCVGYVNLSSSAFSPNAFEDLSKLLYEFTNVITTTFRPYLRNRELPDLKTLWRDDIASGLNCETYLADHVFSQLPTPATLLIDGLDKVIGHPSTQNDFCNILRTWNEEKMKNVGQGPIIWPNIVVAYSTEPYPTHGIVGSVFYNVGLEINLSELTESEVTELAGHYQLPDWNSSKTQELMKWVGGHPALIQEALFYLSGSKTLTIADLGGPRLGSDFFRNHLFEKMQLLQPEKPSPLLTCFQTILKGEDCRDEYAKFQLEQAGLIQFEAGKTEVIELYRQYFGKVLSPQIPR</sequence>
<dbReference type="RefSeq" id="WP_283765563.1">
    <property type="nucleotide sequence ID" value="NZ_JAQOSO010000013.1"/>
</dbReference>
<dbReference type="Gene3D" id="1.10.10.10">
    <property type="entry name" value="Winged helix-like DNA-binding domain superfamily/Winged helix DNA-binding domain"/>
    <property type="match status" value="1"/>
</dbReference>
<dbReference type="InterPro" id="IPR036390">
    <property type="entry name" value="WH_DNA-bd_sf"/>
</dbReference>
<protein>
    <submittedName>
        <fullName evidence="1">AAA-like domain-containing protein</fullName>
    </submittedName>
</protein>
<dbReference type="InterPro" id="IPR036388">
    <property type="entry name" value="WH-like_DNA-bd_sf"/>
</dbReference>
<dbReference type="SUPFAM" id="SSF46785">
    <property type="entry name" value="Winged helix' DNA-binding domain"/>
    <property type="match status" value="1"/>
</dbReference>
<dbReference type="Pfam" id="PF14516">
    <property type="entry name" value="AAA_35"/>
    <property type="match status" value="1"/>
</dbReference>
<dbReference type="EMBL" id="JAQOSO010000013">
    <property type="protein sequence ID" value="MDJ1173193.1"/>
    <property type="molecule type" value="Genomic_DNA"/>
</dbReference>
<evidence type="ECO:0000313" key="2">
    <source>
        <dbReference type="Proteomes" id="UP001235849"/>
    </source>
</evidence>
<dbReference type="SUPFAM" id="SSF52540">
    <property type="entry name" value="P-loop containing nucleoside triphosphate hydrolases"/>
    <property type="match status" value="1"/>
</dbReference>
<keyword evidence="2" id="KW-1185">Reference proteome</keyword>
<name>A0ABT7B201_9CYAN</name>
<evidence type="ECO:0000313" key="1">
    <source>
        <dbReference type="EMBL" id="MDJ1173193.1"/>
    </source>
</evidence>
<accession>A0ABT7B201</accession>
<dbReference type="Proteomes" id="UP001235849">
    <property type="component" value="Unassembled WGS sequence"/>
</dbReference>
<proteinExistence type="predicted"/>
<dbReference type="CDD" id="cd00090">
    <property type="entry name" value="HTH_ARSR"/>
    <property type="match status" value="1"/>
</dbReference>
<organism evidence="1 2">
    <name type="scientific">Roseofilum capinflatum BLCC-M114</name>
    <dbReference type="NCBI Taxonomy" id="3022440"/>
    <lineage>
        <taxon>Bacteria</taxon>
        <taxon>Bacillati</taxon>
        <taxon>Cyanobacteriota</taxon>
        <taxon>Cyanophyceae</taxon>
        <taxon>Desertifilales</taxon>
        <taxon>Desertifilaceae</taxon>
        <taxon>Roseofilum</taxon>
        <taxon>Roseofilum capinflatum</taxon>
    </lineage>
</organism>
<reference evidence="1 2" key="1">
    <citation type="submission" date="2023-01" db="EMBL/GenBank/DDBJ databases">
        <title>Novel diversity within Roseofilum (Cyanobacteria; Desertifilaceae) from marine benthic mats with descriptions of four novel species.</title>
        <authorList>
            <person name="Wang Y."/>
            <person name="Berthold D.E."/>
            <person name="Hu J."/>
            <person name="Lefler F.W."/>
            <person name="Laughinghouse H.D. IV."/>
        </authorList>
    </citation>
    <scope>NUCLEOTIDE SEQUENCE [LARGE SCALE GENOMIC DNA]</scope>
    <source>
        <strain evidence="1 2">BLCC-M114</strain>
    </source>
</reference>
<comment type="caution">
    <text evidence="1">The sequence shown here is derived from an EMBL/GenBank/DDBJ whole genome shotgun (WGS) entry which is preliminary data.</text>
</comment>
<dbReference type="InterPro" id="IPR011991">
    <property type="entry name" value="ArsR-like_HTH"/>
</dbReference>